<reference evidence="2" key="1">
    <citation type="submission" date="2012-04" db="EMBL/GenBank/DDBJ databases">
        <title>Complete genome sequence of Helicobacter cetorum strain MIT 00-7128.</title>
        <authorList>
            <person name="Kersulyte D."/>
            <person name="Berg D.E."/>
        </authorList>
    </citation>
    <scope>NUCLEOTIDE SEQUENCE [LARGE SCALE GENOMIC DNA]</scope>
    <source>
        <strain evidence="2">MIT 00-7128</strain>
    </source>
</reference>
<dbReference type="KEGG" id="hce:HCW_02635"/>
<dbReference type="Proteomes" id="UP000005010">
    <property type="component" value="Chromosome"/>
</dbReference>
<protein>
    <submittedName>
        <fullName evidence="1">DnaA initiator-associating factor for replication initiation HobA</fullName>
    </submittedName>
</protein>
<dbReference type="STRING" id="182217.HCW_02635"/>
<proteinExistence type="predicted"/>
<evidence type="ECO:0000313" key="1">
    <source>
        <dbReference type="EMBL" id="AFI03808.1"/>
    </source>
</evidence>
<dbReference type="InterPro" id="IPR021011">
    <property type="entry name" value="HobA"/>
</dbReference>
<dbReference type="EMBL" id="CP003479">
    <property type="protein sequence ID" value="AFI03808.1"/>
    <property type="molecule type" value="Genomic_DNA"/>
</dbReference>
<dbReference type="Pfam" id="PF12163">
    <property type="entry name" value="HobA"/>
    <property type="match status" value="1"/>
</dbReference>
<evidence type="ECO:0000313" key="2">
    <source>
        <dbReference type="Proteomes" id="UP000005010"/>
    </source>
</evidence>
<dbReference type="RefSeq" id="WP_014660680.1">
    <property type="nucleotide sequence ID" value="NC_017737.1"/>
</dbReference>
<gene>
    <name evidence="1" type="ordered locus">HCW_02635</name>
</gene>
<sequence length="181" mass="21201">MKNFYDWINGFVRDQGEIIAQESGWLELERSNYANLIAQTISHLLNGGSLLISTDSSRHWFLEYILSNLNPKNSANRPLLPIIDFNHSSFYPNEDANMSLATIELTYQNPMFWHIGKIETKEMEKLLLEKNPSFLWLFENLKEDCLLLNEHDPLLDYKLLQLFKLFDNALFAVLYNKVVLE</sequence>
<accession>I0ELI9</accession>
<organism evidence="1 2">
    <name type="scientific">Helicobacter cetorum (strain ATCC BAA-429 / MIT 00-7128)</name>
    <dbReference type="NCBI Taxonomy" id="182217"/>
    <lineage>
        <taxon>Bacteria</taxon>
        <taxon>Pseudomonadati</taxon>
        <taxon>Campylobacterota</taxon>
        <taxon>Epsilonproteobacteria</taxon>
        <taxon>Campylobacterales</taxon>
        <taxon>Helicobacteraceae</taxon>
        <taxon>Helicobacter</taxon>
    </lineage>
</organism>
<name>I0ELI9_HELC0</name>
<dbReference type="InterPro" id="IPR038381">
    <property type="entry name" value="HobA_sf"/>
</dbReference>
<dbReference type="PATRIC" id="fig|182217.3.peg.552"/>
<dbReference type="AlphaFoldDB" id="I0ELI9"/>
<keyword evidence="2" id="KW-1185">Reference proteome</keyword>
<dbReference type="HOGENOM" id="CLU_127636_0_0_7"/>
<dbReference type="Gene3D" id="3.40.50.11670">
    <property type="entry name" value="DNA replication regulator HobA"/>
    <property type="match status" value="1"/>
</dbReference>